<evidence type="ECO:0000259" key="2">
    <source>
        <dbReference type="Pfam" id="PF13439"/>
    </source>
</evidence>
<proteinExistence type="predicted"/>
<dbReference type="Proteomes" id="UP000474567">
    <property type="component" value="Unassembled WGS sequence"/>
</dbReference>
<dbReference type="SUPFAM" id="SSF53756">
    <property type="entry name" value="UDP-Glycosyltransferase/glycogen phosphorylase"/>
    <property type="match status" value="1"/>
</dbReference>
<dbReference type="EMBL" id="CADCST010000106">
    <property type="protein sequence ID" value="CAA9200804.1"/>
    <property type="molecule type" value="Genomic_DNA"/>
</dbReference>
<reference evidence="3 4" key="1">
    <citation type="submission" date="2020-02" db="EMBL/GenBank/DDBJ databases">
        <authorList>
            <person name="Criscuolo A."/>
        </authorList>
    </citation>
    <scope>NUCLEOTIDE SEQUENCE [LARGE SCALE GENOMIC DNA]</scope>
    <source>
        <strain evidence="3">CECT7796</strain>
    </source>
</reference>
<evidence type="ECO:0000259" key="1">
    <source>
        <dbReference type="Pfam" id="PF00534"/>
    </source>
</evidence>
<keyword evidence="4" id="KW-1185">Reference proteome</keyword>
<dbReference type="Pfam" id="PF13439">
    <property type="entry name" value="Glyco_transf_4"/>
    <property type="match status" value="1"/>
</dbReference>
<dbReference type="RefSeq" id="WP_173967315.1">
    <property type="nucleotide sequence ID" value="NZ_CADCST010000106.1"/>
</dbReference>
<evidence type="ECO:0000313" key="4">
    <source>
        <dbReference type="Proteomes" id="UP000474567"/>
    </source>
</evidence>
<keyword evidence="3" id="KW-0328">Glycosyltransferase</keyword>
<evidence type="ECO:0000313" key="3">
    <source>
        <dbReference type="EMBL" id="CAA9200804.1"/>
    </source>
</evidence>
<comment type="caution">
    <text evidence="3">The sequence shown here is derived from an EMBL/GenBank/DDBJ whole genome shotgun (WGS) entry which is preliminary data.</text>
</comment>
<accession>A0ABN7EQU7</accession>
<name>A0ABN7EQU7_9FLAO</name>
<dbReference type="CDD" id="cd03811">
    <property type="entry name" value="GT4_GT28_WabH-like"/>
    <property type="match status" value="1"/>
</dbReference>
<dbReference type="Gene3D" id="3.40.50.2000">
    <property type="entry name" value="Glycogen Phosphorylase B"/>
    <property type="match status" value="2"/>
</dbReference>
<organism evidence="3 4">
    <name type="scientific">Flavobacterium collinsii</name>
    <dbReference type="NCBI Taxonomy" id="1114861"/>
    <lineage>
        <taxon>Bacteria</taxon>
        <taxon>Pseudomonadati</taxon>
        <taxon>Bacteroidota</taxon>
        <taxon>Flavobacteriia</taxon>
        <taxon>Flavobacteriales</taxon>
        <taxon>Flavobacteriaceae</taxon>
        <taxon>Flavobacterium</taxon>
    </lineage>
</organism>
<dbReference type="GO" id="GO:0016757">
    <property type="term" value="F:glycosyltransferase activity"/>
    <property type="evidence" value="ECO:0007669"/>
    <property type="project" value="UniProtKB-KW"/>
</dbReference>
<dbReference type="InterPro" id="IPR001296">
    <property type="entry name" value="Glyco_trans_1"/>
</dbReference>
<dbReference type="EC" id="2.4.1.291" evidence="3"/>
<dbReference type="PANTHER" id="PTHR12526">
    <property type="entry name" value="GLYCOSYLTRANSFERASE"/>
    <property type="match status" value="1"/>
</dbReference>
<keyword evidence="3" id="KW-0808">Transferase</keyword>
<feature type="domain" description="Glycosyltransferase subfamily 4-like N-terminal" evidence="2">
    <location>
        <begin position="55"/>
        <end position="159"/>
    </location>
</feature>
<sequence length="357" mass="41072">MTVKKQKVALIGNTLANSGVEKIHALLSIFFENKGIEVHNILLWDLITYDYSGSINIIHTRREMKKVIRKNKFDFIIDFRLRSDFFLELLISRFLYPKNVVYTVHSGLIDYYFPKSSFLCKLIYGNQKIVGVSKAIKEALLQRKISKKVDYIYNPVNLESINVLKDDSIEEINTDYILAVGRLNGIKQFDQLIIAYSKSILPKEGVKLIIIGTGTEEENYKVLCSQLGLENLVEFKGFLKNPFPYYKNAYCTVLCSRNEGFPNVLIESLACRTPVISFDCYTGPSEIIINGHNGLLVEDQNFGKLMESMNHLFTDKESYFNCKENALASVEQFSLDKIGHEWLDYFKENNSQSFSRF</sequence>
<dbReference type="InterPro" id="IPR028098">
    <property type="entry name" value="Glyco_trans_4-like_N"/>
</dbReference>
<protein>
    <submittedName>
        <fullName evidence="3">N-acetylgalactosamine-N, N'-diacetylbacillosaminyl-diphospho-undecaprenol 4-alpha-N-acetylgalactosaminyltransferase</fullName>
        <ecNumber evidence="3">2.4.1.291</ecNumber>
    </submittedName>
</protein>
<feature type="domain" description="Glycosyl transferase family 1" evidence="1">
    <location>
        <begin position="173"/>
        <end position="326"/>
    </location>
</feature>
<gene>
    <name evidence="3" type="primary">pglJ_2</name>
    <name evidence="3" type="ORF">FLACOL7796_03443</name>
</gene>
<dbReference type="Pfam" id="PF00534">
    <property type="entry name" value="Glycos_transf_1"/>
    <property type="match status" value="1"/>
</dbReference>